<keyword evidence="2" id="KW-1185">Reference proteome</keyword>
<name>A0A0E2BEG5_9LEPT</name>
<evidence type="ECO:0000313" key="1">
    <source>
        <dbReference type="EMBL" id="EKO33748.1"/>
    </source>
</evidence>
<reference evidence="1" key="1">
    <citation type="submission" date="2012-10" db="EMBL/GenBank/DDBJ databases">
        <authorList>
            <person name="Harkins D.M."/>
            <person name="Durkin A.S."/>
            <person name="Brinkac L.M."/>
            <person name="Haft D.H."/>
            <person name="Selengut J.D."/>
            <person name="Sanka R."/>
            <person name="DePew J."/>
            <person name="Purushe J."/>
            <person name="Matthias M.A."/>
            <person name="Vinetz J.M."/>
            <person name="Sutton G.G."/>
            <person name="Nierman W.C."/>
            <person name="Fouts D.E."/>
        </authorList>
    </citation>
    <scope>NUCLEOTIDE SEQUENCE [LARGE SCALE GENOMIC DNA]</scope>
    <source>
        <strain evidence="1">MOR084</strain>
    </source>
</reference>
<proteinExistence type="predicted"/>
<protein>
    <submittedName>
        <fullName evidence="1">Uncharacterized protein</fullName>
    </submittedName>
</protein>
<dbReference type="Proteomes" id="UP000006329">
    <property type="component" value="Unassembled WGS sequence"/>
</dbReference>
<accession>A0A0E2BEG5</accession>
<organism evidence="1 2">
    <name type="scientific">Leptospira santarosai str. MOR084</name>
    <dbReference type="NCBI Taxonomy" id="1049984"/>
    <lineage>
        <taxon>Bacteria</taxon>
        <taxon>Pseudomonadati</taxon>
        <taxon>Spirochaetota</taxon>
        <taxon>Spirochaetia</taxon>
        <taxon>Leptospirales</taxon>
        <taxon>Leptospiraceae</taxon>
        <taxon>Leptospira</taxon>
    </lineage>
</organism>
<evidence type="ECO:0000313" key="2">
    <source>
        <dbReference type="Proteomes" id="UP000006329"/>
    </source>
</evidence>
<gene>
    <name evidence="1" type="ORF">LEP1GSC179_2444</name>
</gene>
<dbReference type="AlphaFoldDB" id="A0A0E2BEG5"/>
<dbReference type="EMBL" id="AHON02000044">
    <property type="protein sequence ID" value="EKO33748.1"/>
    <property type="molecule type" value="Genomic_DNA"/>
</dbReference>
<comment type="caution">
    <text evidence="1">The sequence shown here is derived from an EMBL/GenBank/DDBJ whole genome shotgun (WGS) entry which is preliminary data.</text>
</comment>
<sequence>MEIKSKQTKIEVLPSSIEIDPCISMNRAEPNATKFGISIGLET</sequence>